<comment type="caution">
    <text evidence="6">The sequence shown here is derived from an EMBL/GenBank/DDBJ whole genome shotgun (WGS) entry which is preliminary data.</text>
</comment>
<dbReference type="FunFam" id="1.10.238.10:FF:000001">
    <property type="entry name" value="Calmodulin 1"/>
    <property type="match status" value="1"/>
</dbReference>
<evidence type="ECO:0000259" key="5">
    <source>
        <dbReference type="PROSITE" id="PS50222"/>
    </source>
</evidence>
<dbReference type="EMBL" id="JAXQNO010000010">
    <property type="protein sequence ID" value="KAK4789705.1"/>
    <property type="molecule type" value="Genomic_DNA"/>
</dbReference>
<keyword evidence="2" id="KW-0106">Calcium</keyword>
<dbReference type="AlphaFoldDB" id="A0AAN7LP93"/>
<dbReference type="InterPro" id="IPR018247">
    <property type="entry name" value="EF_Hand_1_Ca_BS"/>
</dbReference>
<dbReference type="PROSITE" id="PS50222">
    <property type="entry name" value="EF_HAND_2"/>
    <property type="match status" value="2"/>
</dbReference>
<dbReference type="Pfam" id="PF00036">
    <property type="entry name" value="EF-hand_1"/>
    <property type="match status" value="1"/>
</dbReference>
<dbReference type="PANTHER" id="PTHR23048:SF0">
    <property type="entry name" value="CALMODULIN LIKE 3"/>
    <property type="match status" value="1"/>
</dbReference>
<protein>
    <recommendedName>
        <fullName evidence="5">EF-hand domain-containing protein</fullName>
    </recommendedName>
</protein>
<dbReference type="SUPFAM" id="SSF47473">
    <property type="entry name" value="EF-hand"/>
    <property type="match status" value="1"/>
</dbReference>
<feature type="region of interest" description="Disordered" evidence="4">
    <location>
        <begin position="1"/>
        <end position="22"/>
    </location>
</feature>
<feature type="domain" description="EF-hand" evidence="5">
    <location>
        <begin position="83"/>
        <end position="118"/>
    </location>
</feature>
<dbReference type="InterPro" id="IPR002048">
    <property type="entry name" value="EF_hand_dom"/>
</dbReference>
<dbReference type="PANTHER" id="PTHR23048">
    <property type="entry name" value="MYOSIN LIGHT CHAIN 1, 3"/>
    <property type="match status" value="1"/>
</dbReference>
<keyword evidence="1" id="KW-0677">Repeat</keyword>
<evidence type="ECO:0000256" key="3">
    <source>
        <dbReference type="SAM" id="Coils"/>
    </source>
</evidence>
<dbReference type="InterPro" id="IPR050230">
    <property type="entry name" value="CALM/Myosin/TropC-like"/>
</dbReference>
<name>A0AAN7LP93_TRANT</name>
<accession>A0AAN7LP93</accession>
<dbReference type="Gene3D" id="1.10.238.10">
    <property type="entry name" value="EF-hand"/>
    <property type="match status" value="1"/>
</dbReference>
<evidence type="ECO:0000256" key="1">
    <source>
        <dbReference type="ARBA" id="ARBA00022737"/>
    </source>
</evidence>
<keyword evidence="7" id="KW-1185">Reference proteome</keyword>
<evidence type="ECO:0000313" key="7">
    <source>
        <dbReference type="Proteomes" id="UP001346149"/>
    </source>
</evidence>
<dbReference type="SMART" id="SM00054">
    <property type="entry name" value="EFh"/>
    <property type="match status" value="3"/>
</dbReference>
<organism evidence="6 7">
    <name type="scientific">Trapa natans</name>
    <name type="common">Water chestnut</name>
    <dbReference type="NCBI Taxonomy" id="22666"/>
    <lineage>
        <taxon>Eukaryota</taxon>
        <taxon>Viridiplantae</taxon>
        <taxon>Streptophyta</taxon>
        <taxon>Embryophyta</taxon>
        <taxon>Tracheophyta</taxon>
        <taxon>Spermatophyta</taxon>
        <taxon>Magnoliopsida</taxon>
        <taxon>eudicotyledons</taxon>
        <taxon>Gunneridae</taxon>
        <taxon>Pentapetalae</taxon>
        <taxon>rosids</taxon>
        <taxon>malvids</taxon>
        <taxon>Myrtales</taxon>
        <taxon>Lythraceae</taxon>
        <taxon>Trapa</taxon>
    </lineage>
</organism>
<dbReference type="GO" id="GO:0005509">
    <property type="term" value="F:calcium ion binding"/>
    <property type="evidence" value="ECO:0007669"/>
    <property type="project" value="InterPro"/>
</dbReference>
<sequence>MSEEVLDEGKSGPAGLSKQTKKEIRETFDSLDIDGSGTVEIQEMMQELDRDKNGSVDFYDFQYMMSIKIKEREKEEWEAKERERKEKLMKVFQMIDEDNKGMITVADIKRIVNELDEKFSDLEIEAMIEEAELEDDDEVYEQDFVDMMQNGY</sequence>
<dbReference type="Proteomes" id="UP001346149">
    <property type="component" value="Unassembled WGS sequence"/>
</dbReference>
<evidence type="ECO:0000256" key="4">
    <source>
        <dbReference type="SAM" id="MobiDB-lite"/>
    </source>
</evidence>
<dbReference type="PROSITE" id="PS00018">
    <property type="entry name" value="EF_HAND_1"/>
    <property type="match status" value="1"/>
</dbReference>
<feature type="coiled-coil region" evidence="3">
    <location>
        <begin position="67"/>
        <end position="132"/>
    </location>
</feature>
<evidence type="ECO:0000313" key="6">
    <source>
        <dbReference type="EMBL" id="KAK4789705.1"/>
    </source>
</evidence>
<feature type="domain" description="EF-hand" evidence="5">
    <location>
        <begin position="36"/>
        <end position="71"/>
    </location>
</feature>
<gene>
    <name evidence="6" type="ORF">SAY86_017009</name>
</gene>
<dbReference type="GO" id="GO:0016460">
    <property type="term" value="C:myosin II complex"/>
    <property type="evidence" value="ECO:0007669"/>
    <property type="project" value="TreeGrafter"/>
</dbReference>
<proteinExistence type="predicted"/>
<evidence type="ECO:0000256" key="2">
    <source>
        <dbReference type="ARBA" id="ARBA00022837"/>
    </source>
</evidence>
<reference evidence="6 7" key="1">
    <citation type="journal article" date="2023" name="Hortic Res">
        <title>Pangenome of water caltrop reveals structural variations and asymmetric subgenome divergence after allopolyploidization.</title>
        <authorList>
            <person name="Zhang X."/>
            <person name="Chen Y."/>
            <person name="Wang L."/>
            <person name="Yuan Y."/>
            <person name="Fang M."/>
            <person name="Shi L."/>
            <person name="Lu R."/>
            <person name="Comes H.P."/>
            <person name="Ma Y."/>
            <person name="Chen Y."/>
            <person name="Huang G."/>
            <person name="Zhou Y."/>
            <person name="Zheng Z."/>
            <person name="Qiu Y."/>
        </authorList>
    </citation>
    <scope>NUCLEOTIDE SEQUENCE [LARGE SCALE GENOMIC DNA]</scope>
    <source>
        <strain evidence="6">F231</strain>
    </source>
</reference>
<dbReference type="InterPro" id="IPR011992">
    <property type="entry name" value="EF-hand-dom_pair"/>
</dbReference>
<keyword evidence="3" id="KW-0175">Coiled coil</keyword>
<dbReference type="Pfam" id="PF13499">
    <property type="entry name" value="EF-hand_7"/>
    <property type="match status" value="1"/>
</dbReference>